<dbReference type="Proteomes" id="UP000309231">
    <property type="component" value="Chromosome"/>
</dbReference>
<accession>A0A8E4R2V1</accession>
<evidence type="ECO:0000313" key="2">
    <source>
        <dbReference type="EMBL" id="QPG66910.1"/>
    </source>
</evidence>
<feature type="transmembrane region" description="Helical" evidence="1">
    <location>
        <begin position="99"/>
        <end position="123"/>
    </location>
</feature>
<feature type="transmembrane region" description="Helical" evidence="1">
    <location>
        <begin position="143"/>
        <end position="168"/>
    </location>
</feature>
<keyword evidence="1" id="KW-0812">Transmembrane</keyword>
<dbReference type="RefSeq" id="WP_171024452.1">
    <property type="nucleotide sequence ID" value="NZ_ANBS01000072.1"/>
</dbReference>
<feature type="transmembrane region" description="Helical" evidence="1">
    <location>
        <begin position="206"/>
        <end position="225"/>
    </location>
</feature>
<proteinExistence type="predicted"/>
<reference evidence="2 3" key="1">
    <citation type="journal article" date="2019" name="BMC Evol. Biol.">
        <title>Comparative genomics of Mycobacterium mucogenicum and Mycobacterium neoaurum clade members emphasizing tRNA and non-coding RNA.</title>
        <authorList>
            <person name="Behra P.R.K."/>
            <person name="Pettersson B.M.F."/>
            <person name="Das S."/>
            <person name="Dasgupta S."/>
            <person name="Kirsebom L.A."/>
        </authorList>
    </citation>
    <scope>NUCLEOTIDE SEQUENCE [LARGE SCALE GENOMIC DNA]</scope>
    <source>
        <strain evidence="2 3">DSM 44124</strain>
    </source>
</reference>
<dbReference type="AlphaFoldDB" id="A0A8E4R2V1"/>
<sequence>MNDYTRDRPTATSRAPQQGGPPLWLLGTISLGLLLCGVILGVVLGGMPPLPYGNSAAVLDYFRAYSSSAQVCAVFVFGSSVPLLIYAATASARLRQLGVTAPGATIALAGGVLAAGGLGLSSLLLWTLSRPEILSDSPLINALYYLVFLTGGVAHVVMLGLLTAGLAVPALILRLVPRTLAWIGLGIAVAAELTTLVLIWPPAAPLLPIARFSALIWLVAVGFLLPKRRAARNRPEHAVPGGPA</sequence>
<reference evidence="2 3" key="2">
    <citation type="journal article" date="2019" name="Sci. Rep.">
        <title>Insight into the biology of Mycobacterium mucogenicum and Mycobacterium neoaurum clade members.</title>
        <authorList>
            <person name="Behra P.R.K."/>
            <person name="Pettersson B.M.F."/>
            <person name="Ramesh M."/>
            <person name="Dasgupta S."/>
            <person name="Kirsebom L.A."/>
        </authorList>
    </citation>
    <scope>NUCLEOTIDE SEQUENCE [LARGE SCALE GENOMIC DNA]</scope>
    <source>
        <strain evidence="2 3">DSM 44124</strain>
    </source>
</reference>
<feature type="transmembrane region" description="Helical" evidence="1">
    <location>
        <begin position="67"/>
        <end position="87"/>
    </location>
</feature>
<evidence type="ECO:0000256" key="1">
    <source>
        <dbReference type="SAM" id="Phobius"/>
    </source>
</evidence>
<feature type="transmembrane region" description="Helical" evidence="1">
    <location>
        <begin position="23"/>
        <end position="47"/>
    </location>
</feature>
<organism evidence="2 3">
    <name type="scientific">Mycolicibacterium mucogenicum DSM 44124</name>
    <dbReference type="NCBI Taxonomy" id="1226753"/>
    <lineage>
        <taxon>Bacteria</taxon>
        <taxon>Bacillati</taxon>
        <taxon>Actinomycetota</taxon>
        <taxon>Actinomycetes</taxon>
        <taxon>Mycobacteriales</taxon>
        <taxon>Mycobacteriaceae</taxon>
        <taxon>Mycolicibacterium</taxon>
    </lineage>
</organism>
<dbReference type="KEGG" id="mmuc:C1S78_014830"/>
<keyword evidence="3" id="KW-1185">Reference proteome</keyword>
<feature type="transmembrane region" description="Helical" evidence="1">
    <location>
        <begin position="180"/>
        <end position="200"/>
    </location>
</feature>
<name>A0A8E4R2V1_MYCMU</name>
<dbReference type="EMBL" id="CP062008">
    <property type="protein sequence ID" value="QPG66910.1"/>
    <property type="molecule type" value="Genomic_DNA"/>
</dbReference>
<evidence type="ECO:0008006" key="4">
    <source>
        <dbReference type="Google" id="ProtNLM"/>
    </source>
</evidence>
<keyword evidence="1" id="KW-0472">Membrane</keyword>
<gene>
    <name evidence="2" type="ORF">C1S78_014830</name>
</gene>
<protein>
    <recommendedName>
        <fullName evidence="4">DUF4386 domain-containing protein</fullName>
    </recommendedName>
</protein>
<dbReference type="GeneID" id="76726198"/>
<evidence type="ECO:0000313" key="3">
    <source>
        <dbReference type="Proteomes" id="UP000309231"/>
    </source>
</evidence>
<keyword evidence="1" id="KW-1133">Transmembrane helix</keyword>